<dbReference type="PANTHER" id="PTHR33495">
    <property type="entry name" value="ANTI-SIGMA FACTOR ANTAGONIST TM_1081-RELATED-RELATED"/>
    <property type="match status" value="1"/>
</dbReference>
<comment type="caution">
    <text evidence="2">The sequence shown here is derived from an EMBL/GenBank/DDBJ whole genome shotgun (WGS) entry which is preliminary data.</text>
</comment>
<reference evidence="2 3" key="1">
    <citation type="submission" date="2024-10" db="EMBL/GenBank/DDBJ databases">
        <title>The Natural Products Discovery Center: Release of the First 8490 Sequenced Strains for Exploring Actinobacteria Biosynthetic Diversity.</title>
        <authorList>
            <person name="Kalkreuter E."/>
            <person name="Kautsar S.A."/>
            <person name="Yang D."/>
            <person name="Bader C.D."/>
            <person name="Teijaro C.N."/>
            <person name="Fluegel L."/>
            <person name="Davis C.M."/>
            <person name="Simpson J.R."/>
            <person name="Lauterbach L."/>
            <person name="Steele A.D."/>
            <person name="Gui C."/>
            <person name="Meng S."/>
            <person name="Li G."/>
            <person name="Viehrig K."/>
            <person name="Ye F."/>
            <person name="Su P."/>
            <person name="Kiefer A.F."/>
            <person name="Nichols A."/>
            <person name="Cepeda A.J."/>
            <person name="Yan W."/>
            <person name="Fan B."/>
            <person name="Jiang Y."/>
            <person name="Adhikari A."/>
            <person name="Zheng C.-J."/>
            <person name="Schuster L."/>
            <person name="Cowan T.M."/>
            <person name="Smanski M.J."/>
            <person name="Chevrette M.G."/>
            <person name="De Carvalho L.P.S."/>
            <person name="Shen B."/>
        </authorList>
    </citation>
    <scope>NUCLEOTIDE SEQUENCE [LARGE SCALE GENOMIC DNA]</scope>
    <source>
        <strain evidence="2 3">NPDC002173</strain>
    </source>
</reference>
<proteinExistence type="predicted"/>
<keyword evidence="3" id="KW-1185">Reference proteome</keyword>
<dbReference type="Proteomes" id="UP001602013">
    <property type="component" value="Unassembled WGS sequence"/>
</dbReference>
<dbReference type="Pfam" id="PF01740">
    <property type="entry name" value="STAS"/>
    <property type="match status" value="1"/>
</dbReference>
<sequence length="115" mass="12755">MEAFSVTTEFRPPWKVITVEGALDFDTEGAFRSIVEAVVHQAPPRLLFDLTDVTFIDHRGVDVIRDAYYALGSDDRVAVCGLGPHIQKVFILLGLVGRIPTYPTRYDAIVYGGLD</sequence>
<dbReference type="Gene3D" id="3.30.750.24">
    <property type="entry name" value="STAS domain"/>
    <property type="match status" value="1"/>
</dbReference>
<protein>
    <submittedName>
        <fullName evidence="2">STAS domain-containing protein</fullName>
    </submittedName>
</protein>
<dbReference type="PROSITE" id="PS50801">
    <property type="entry name" value="STAS"/>
    <property type="match status" value="1"/>
</dbReference>
<dbReference type="CDD" id="cd07043">
    <property type="entry name" value="STAS_anti-anti-sigma_factors"/>
    <property type="match status" value="1"/>
</dbReference>
<dbReference type="InterPro" id="IPR036513">
    <property type="entry name" value="STAS_dom_sf"/>
</dbReference>
<accession>A0ABW6T693</accession>
<gene>
    <name evidence="2" type="ORF">ACFYXI_39410</name>
</gene>
<dbReference type="InterPro" id="IPR002645">
    <property type="entry name" value="STAS_dom"/>
</dbReference>
<evidence type="ECO:0000313" key="3">
    <source>
        <dbReference type="Proteomes" id="UP001602013"/>
    </source>
</evidence>
<dbReference type="PANTHER" id="PTHR33495:SF2">
    <property type="entry name" value="ANTI-SIGMA FACTOR ANTAGONIST TM_1081-RELATED"/>
    <property type="match status" value="1"/>
</dbReference>
<evidence type="ECO:0000313" key="2">
    <source>
        <dbReference type="EMBL" id="MFF3671669.1"/>
    </source>
</evidence>
<feature type="domain" description="STAS" evidence="1">
    <location>
        <begin position="16"/>
        <end position="112"/>
    </location>
</feature>
<name>A0ABW6T693_9ACTN</name>
<dbReference type="EMBL" id="JBIASD010000052">
    <property type="protein sequence ID" value="MFF3671669.1"/>
    <property type="molecule type" value="Genomic_DNA"/>
</dbReference>
<dbReference type="RefSeq" id="WP_387417837.1">
    <property type="nucleotide sequence ID" value="NZ_JBIASD010000052.1"/>
</dbReference>
<organism evidence="2 3">
    <name type="scientific">Microtetraspora malaysiensis</name>
    <dbReference type="NCBI Taxonomy" id="161358"/>
    <lineage>
        <taxon>Bacteria</taxon>
        <taxon>Bacillati</taxon>
        <taxon>Actinomycetota</taxon>
        <taxon>Actinomycetes</taxon>
        <taxon>Streptosporangiales</taxon>
        <taxon>Streptosporangiaceae</taxon>
        <taxon>Microtetraspora</taxon>
    </lineage>
</organism>
<dbReference type="SUPFAM" id="SSF52091">
    <property type="entry name" value="SpoIIaa-like"/>
    <property type="match status" value="1"/>
</dbReference>
<evidence type="ECO:0000259" key="1">
    <source>
        <dbReference type="PROSITE" id="PS50801"/>
    </source>
</evidence>